<keyword evidence="2" id="KW-1185">Reference proteome</keyword>
<gene>
    <name evidence="1" type="ORF">CEXT_67981</name>
</gene>
<accession>A0AAV4VRW0</accession>
<protein>
    <submittedName>
        <fullName evidence="1">Uncharacterized protein</fullName>
    </submittedName>
</protein>
<sequence>MTDSLKSTRGEHLALIRKSSVPTLSRELVNRGLLTRVLNWDTRIMMAVPGTLPLSSDSSSSPLLIGALSPPVRYTRRSTVISGCKRVEWLKYYAFVIYKECYLKHV</sequence>
<evidence type="ECO:0000313" key="1">
    <source>
        <dbReference type="EMBL" id="GIY73067.1"/>
    </source>
</evidence>
<dbReference type="Proteomes" id="UP001054945">
    <property type="component" value="Unassembled WGS sequence"/>
</dbReference>
<dbReference type="EMBL" id="BPLR01015029">
    <property type="protein sequence ID" value="GIY73067.1"/>
    <property type="molecule type" value="Genomic_DNA"/>
</dbReference>
<reference evidence="1 2" key="1">
    <citation type="submission" date="2021-06" db="EMBL/GenBank/DDBJ databases">
        <title>Caerostris extrusa draft genome.</title>
        <authorList>
            <person name="Kono N."/>
            <person name="Arakawa K."/>
        </authorList>
    </citation>
    <scope>NUCLEOTIDE SEQUENCE [LARGE SCALE GENOMIC DNA]</scope>
</reference>
<comment type="caution">
    <text evidence="1">The sequence shown here is derived from an EMBL/GenBank/DDBJ whole genome shotgun (WGS) entry which is preliminary data.</text>
</comment>
<evidence type="ECO:0000313" key="2">
    <source>
        <dbReference type="Proteomes" id="UP001054945"/>
    </source>
</evidence>
<name>A0AAV4VRW0_CAEEX</name>
<organism evidence="1 2">
    <name type="scientific">Caerostris extrusa</name>
    <name type="common">Bark spider</name>
    <name type="synonym">Caerostris bankana</name>
    <dbReference type="NCBI Taxonomy" id="172846"/>
    <lineage>
        <taxon>Eukaryota</taxon>
        <taxon>Metazoa</taxon>
        <taxon>Ecdysozoa</taxon>
        <taxon>Arthropoda</taxon>
        <taxon>Chelicerata</taxon>
        <taxon>Arachnida</taxon>
        <taxon>Araneae</taxon>
        <taxon>Araneomorphae</taxon>
        <taxon>Entelegynae</taxon>
        <taxon>Araneoidea</taxon>
        <taxon>Araneidae</taxon>
        <taxon>Caerostris</taxon>
    </lineage>
</organism>
<proteinExistence type="predicted"/>
<dbReference type="AlphaFoldDB" id="A0AAV4VRW0"/>